<dbReference type="AlphaFoldDB" id="W1XH50"/>
<dbReference type="GO" id="GO:0016757">
    <property type="term" value="F:glycosyltransferase activity"/>
    <property type="evidence" value="ECO:0007669"/>
    <property type="project" value="UniProtKB-KW"/>
</dbReference>
<evidence type="ECO:0008006" key="4">
    <source>
        <dbReference type="Google" id="ProtNLM"/>
    </source>
</evidence>
<sequence>PLRLNGRPHIYLGHSKDAINWEFDKERINFVDEDGKPYQPLYAYDPRLVKVEDEYFVIWCGDFDGAAIGIA</sequence>
<reference evidence="3" key="1">
    <citation type="submission" date="2013-12" db="EMBL/GenBank/DDBJ databases">
        <title>A Varibaculum cambriense genome reconstructed from a premature infant gut community with otherwise low bacterial novelty that shifts toward anaerobic metabolism during the third week of life.</title>
        <authorList>
            <person name="Brown C.T."/>
            <person name="Sharon I."/>
            <person name="Thomas B.C."/>
            <person name="Castelle C.J."/>
            <person name="Morowitz M.J."/>
            <person name="Banfield J.F."/>
        </authorList>
    </citation>
    <scope>NUCLEOTIDE SEQUENCE</scope>
</reference>
<proteinExistence type="predicted"/>
<name>W1XH50_9ZZZZ</name>
<dbReference type="InterPro" id="IPR007184">
    <property type="entry name" value="Mannoside_phosphorylase"/>
</dbReference>
<dbReference type="Gene3D" id="2.115.10.20">
    <property type="entry name" value="Glycosyl hydrolase domain, family 43"/>
    <property type="match status" value="1"/>
</dbReference>
<dbReference type="EMBL" id="AZMM01016784">
    <property type="protein sequence ID" value="ETJ28124.1"/>
    <property type="molecule type" value="Genomic_DNA"/>
</dbReference>
<evidence type="ECO:0000313" key="3">
    <source>
        <dbReference type="EMBL" id="ETJ28124.1"/>
    </source>
</evidence>
<dbReference type="InterPro" id="IPR023296">
    <property type="entry name" value="Glyco_hydro_beta-prop_sf"/>
</dbReference>
<evidence type="ECO:0000256" key="2">
    <source>
        <dbReference type="ARBA" id="ARBA00022679"/>
    </source>
</evidence>
<organism evidence="3">
    <name type="scientific">human gut metagenome</name>
    <dbReference type="NCBI Taxonomy" id="408170"/>
    <lineage>
        <taxon>unclassified sequences</taxon>
        <taxon>metagenomes</taxon>
        <taxon>organismal metagenomes</taxon>
    </lineage>
</organism>
<gene>
    <name evidence="3" type="ORF">Q604_UNBC16784G0001</name>
</gene>
<dbReference type="SUPFAM" id="SSF75005">
    <property type="entry name" value="Arabinanase/levansucrase/invertase"/>
    <property type="match status" value="1"/>
</dbReference>
<keyword evidence="2" id="KW-0808">Transferase</keyword>
<protein>
    <recommendedName>
        <fullName evidence="4">Glycosidase</fullName>
    </recommendedName>
</protein>
<evidence type="ECO:0000256" key="1">
    <source>
        <dbReference type="ARBA" id="ARBA00022676"/>
    </source>
</evidence>
<comment type="caution">
    <text evidence="3">The sequence shown here is derived from an EMBL/GenBank/DDBJ whole genome shotgun (WGS) entry which is preliminary data.</text>
</comment>
<feature type="non-terminal residue" evidence="3">
    <location>
        <position position="1"/>
    </location>
</feature>
<dbReference type="Pfam" id="PF04041">
    <property type="entry name" value="Glyco_hydro_130"/>
    <property type="match status" value="1"/>
</dbReference>
<accession>W1XH50</accession>
<feature type="non-terminal residue" evidence="3">
    <location>
        <position position="71"/>
    </location>
</feature>
<keyword evidence="1" id="KW-0328">Glycosyltransferase</keyword>